<dbReference type="EMBL" id="CP006986">
    <property type="protein sequence ID" value="AIC25615.1"/>
    <property type="molecule type" value="Genomic_DNA"/>
</dbReference>
<dbReference type="Proteomes" id="UP000027180">
    <property type="component" value="Chromosome"/>
</dbReference>
<accession>A0A060I165</accession>
<reference evidence="1 2" key="1">
    <citation type="submission" date="2013-12" db="EMBL/GenBank/DDBJ databases">
        <title>Complete genome sequence of Rhizobium etli bv. mimosae IE4771.</title>
        <authorList>
            <person name="Bustos P."/>
            <person name="Santamaria R.I."/>
            <person name="Lozano L."/>
            <person name="Ormeno-Orrillo E."/>
            <person name="Rogel M.A."/>
            <person name="Romero D."/>
            <person name="Cevallos M.A."/>
            <person name="Martinez-Romero E."/>
            <person name="Gonzalez V."/>
        </authorList>
    </citation>
    <scope>NUCLEOTIDE SEQUENCE [LARGE SCALE GENOMIC DNA]</scope>
    <source>
        <strain evidence="1 2">IE4771</strain>
    </source>
</reference>
<organism evidence="1 2">
    <name type="scientific">Rhizobium etli bv. mimosae str. IE4771</name>
    <dbReference type="NCBI Taxonomy" id="1432050"/>
    <lineage>
        <taxon>Bacteria</taxon>
        <taxon>Pseudomonadati</taxon>
        <taxon>Pseudomonadota</taxon>
        <taxon>Alphaproteobacteria</taxon>
        <taxon>Hyphomicrobiales</taxon>
        <taxon>Rhizobiaceae</taxon>
        <taxon>Rhizobium/Agrobacterium group</taxon>
        <taxon>Rhizobium</taxon>
    </lineage>
</organism>
<dbReference type="KEGG" id="rei:IE4771_CH00450"/>
<sequence>MFAKPEIAAEVENLIALRSASGQGRTAVRSLLPAGRRETNMAEFRAGMQKTAIPACRIIP</sequence>
<gene>
    <name evidence="1" type="ORF">IE4771_CH00450</name>
</gene>
<evidence type="ECO:0000313" key="2">
    <source>
        <dbReference type="Proteomes" id="UP000027180"/>
    </source>
</evidence>
<dbReference type="AlphaFoldDB" id="A0A060I165"/>
<name>A0A060I165_RHIET</name>
<protein>
    <submittedName>
        <fullName evidence="1">Uncharacterized protein</fullName>
    </submittedName>
</protein>
<evidence type="ECO:0000313" key="1">
    <source>
        <dbReference type="EMBL" id="AIC25615.1"/>
    </source>
</evidence>
<proteinExistence type="predicted"/>
<dbReference type="HOGENOM" id="CLU_2938504_0_0_5"/>